<dbReference type="Proteomes" id="UP000265515">
    <property type="component" value="Unassembled WGS sequence"/>
</dbReference>
<dbReference type="Pfam" id="PF17919">
    <property type="entry name" value="RT_RNaseH_2"/>
    <property type="match status" value="1"/>
</dbReference>
<sequence>MGHGSIDFLGGLVVGSSREGINNGVAFAGGMANGECKLGKEVESSSLAWGDVFLGEDGRNDGVVNADGEVLPVEVRVPDCEGVNHNEEFLLVGGVIHLRGKELLACEGDGVFAGWSLGVSGRVLDGGGLGGVPGGMLGPYNSNGEVEGISGDIEMARLVLACEFVERVRDLEKVANERAVIVGKAEEGTKLEEGLGRGLLDEGCDLRGVHRDAFSGDNVAKVFDARSGKRTFVELCVEVLLSEDQEDLANVLKVGLEGGAKDEDVIKVHDDTDFEEVTKDVVHGGLECGGGIGGSEKVGPLEEGVTRSSGGAAVADFGHPPFGGIAEEAGCGNGKPVDKGHVVELERVMEMGKEEENVLVGKIGEGHDVDGSERTGDFPFAGNDPGEGVEVEVIGGSVIAGVIEWAVVVKEVVGGMLWHCGWWISATESARRELMLRLEAPSAIGEDEGEVADEDGVVEVVAADVIAAAVAAAATAAAAAAAARWEILVWRGGMCRRGEQFLFTRVERQQATSSGVSHSGSQASISQSVGLQVSQQAQLTPEDYEILQAEELQDELQRQLDEAVERRRRAIMRKARLGSRLQELSRLEALGESTLDPAMRALRNSLLCVAETQVVQQEVLAELVAGQKRILAAPQAPRPVMRQPQFAVAPPSGAGPSVTPSRVGPSFSPMFGMPPPGGYVATSGPVLKSLSRTIDDSGYYSPTDKPGPVTTDASQYGIGAVLVQKEGTKWRPIEYMSKTMSSQKLARSTYEREIYTLYRALVH</sequence>
<evidence type="ECO:0000259" key="2">
    <source>
        <dbReference type="Pfam" id="PF17919"/>
    </source>
</evidence>
<dbReference type="InterPro" id="IPR043502">
    <property type="entry name" value="DNA/RNA_pol_sf"/>
</dbReference>
<evidence type="ECO:0000313" key="3">
    <source>
        <dbReference type="EMBL" id="GBG81936.1"/>
    </source>
</evidence>
<evidence type="ECO:0000256" key="1">
    <source>
        <dbReference type="SAM" id="Coils"/>
    </source>
</evidence>
<dbReference type="InterPro" id="IPR041577">
    <property type="entry name" value="RT_RNaseH_2"/>
</dbReference>
<protein>
    <recommendedName>
        <fullName evidence="2">Reverse transcriptase/retrotransposon-derived protein RNase H-like domain-containing protein</fullName>
    </recommendedName>
</protein>
<dbReference type="Gramene" id="GBG81936">
    <property type="protein sequence ID" value="GBG81936"/>
    <property type="gene ID" value="CBR_g34118"/>
</dbReference>
<dbReference type="SUPFAM" id="SSF56672">
    <property type="entry name" value="DNA/RNA polymerases"/>
    <property type="match status" value="1"/>
</dbReference>
<feature type="coiled-coil region" evidence="1">
    <location>
        <begin position="546"/>
        <end position="573"/>
    </location>
</feature>
<organism evidence="3 4">
    <name type="scientific">Chara braunii</name>
    <name type="common">Braun's stonewort</name>
    <dbReference type="NCBI Taxonomy" id="69332"/>
    <lineage>
        <taxon>Eukaryota</taxon>
        <taxon>Viridiplantae</taxon>
        <taxon>Streptophyta</taxon>
        <taxon>Charophyceae</taxon>
        <taxon>Charales</taxon>
        <taxon>Characeae</taxon>
        <taxon>Chara</taxon>
    </lineage>
</organism>
<feature type="domain" description="Reverse transcriptase/retrotransposon-derived protein RNase H-like" evidence="2">
    <location>
        <begin position="704"/>
        <end position="762"/>
    </location>
</feature>
<name>A0A388LHY9_CHABU</name>
<keyword evidence="1" id="KW-0175">Coiled coil</keyword>
<dbReference type="OrthoDB" id="10672405at2759"/>
<gene>
    <name evidence="3" type="ORF">CBR_g34118</name>
</gene>
<dbReference type="AlphaFoldDB" id="A0A388LHY9"/>
<comment type="caution">
    <text evidence="3">The sequence shown here is derived from an EMBL/GenBank/DDBJ whole genome shotgun (WGS) entry which is preliminary data.</text>
</comment>
<proteinExistence type="predicted"/>
<dbReference type="EMBL" id="BFEA01000391">
    <property type="protein sequence ID" value="GBG81936.1"/>
    <property type="molecule type" value="Genomic_DNA"/>
</dbReference>
<accession>A0A388LHY9</accession>
<keyword evidence="4" id="KW-1185">Reference proteome</keyword>
<evidence type="ECO:0000313" key="4">
    <source>
        <dbReference type="Proteomes" id="UP000265515"/>
    </source>
</evidence>
<reference evidence="3 4" key="1">
    <citation type="journal article" date="2018" name="Cell">
        <title>The Chara Genome: Secondary Complexity and Implications for Plant Terrestrialization.</title>
        <authorList>
            <person name="Nishiyama T."/>
            <person name="Sakayama H."/>
            <person name="Vries J.D."/>
            <person name="Buschmann H."/>
            <person name="Saint-Marcoux D."/>
            <person name="Ullrich K.K."/>
            <person name="Haas F.B."/>
            <person name="Vanderstraeten L."/>
            <person name="Becker D."/>
            <person name="Lang D."/>
            <person name="Vosolsobe S."/>
            <person name="Rombauts S."/>
            <person name="Wilhelmsson P.K.I."/>
            <person name="Janitza P."/>
            <person name="Kern R."/>
            <person name="Heyl A."/>
            <person name="Rumpler F."/>
            <person name="Villalobos L.I.A.C."/>
            <person name="Clay J.M."/>
            <person name="Skokan R."/>
            <person name="Toyoda A."/>
            <person name="Suzuki Y."/>
            <person name="Kagoshima H."/>
            <person name="Schijlen E."/>
            <person name="Tajeshwar N."/>
            <person name="Catarino B."/>
            <person name="Hetherington A.J."/>
            <person name="Saltykova A."/>
            <person name="Bonnot C."/>
            <person name="Breuninger H."/>
            <person name="Symeonidi A."/>
            <person name="Radhakrishnan G.V."/>
            <person name="Van Nieuwerburgh F."/>
            <person name="Deforce D."/>
            <person name="Chang C."/>
            <person name="Karol K.G."/>
            <person name="Hedrich R."/>
            <person name="Ulvskov P."/>
            <person name="Glockner G."/>
            <person name="Delwiche C.F."/>
            <person name="Petrasek J."/>
            <person name="Van de Peer Y."/>
            <person name="Friml J."/>
            <person name="Beilby M."/>
            <person name="Dolan L."/>
            <person name="Kohara Y."/>
            <person name="Sugano S."/>
            <person name="Fujiyama A."/>
            <person name="Delaux P.-M."/>
            <person name="Quint M."/>
            <person name="TheiBen G."/>
            <person name="Hagemann M."/>
            <person name="Harholt J."/>
            <person name="Dunand C."/>
            <person name="Zachgo S."/>
            <person name="Langdale J."/>
            <person name="Maumus F."/>
            <person name="Straeten D.V.D."/>
            <person name="Gould S.B."/>
            <person name="Rensing S.A."/>
        </authorList>
    </citation>
    <scope>NUCLEOTIDE SEQUENCE [LARGE SCALE GENOMIC DNA]</scope>
    <source>
        <strain evidence="3 4">S276</strain>
    </source>
</reference>